<sequence>MTIAPWPVLLTPSLEAMLRRATAAEHTATGIRRRLAFHNTRVILGALLTSGCDIHHIAQLVGVKTESVRARAERRGLLPVVSAPALTGLTGEDLATLPLHAPWGAVPGPTYRADDVVRLLQHLDSATG</sequence>
<dbReference type="RefSeq" id="WP_085021009.1">
    <property type="nucleotide sequence ID" value="NZ_BMHD01000001.1"/>
</dbReference>
<proteinExistence type="predicted"/>
<reference evidence="1 2" key="1">
    <citation type="submission" date="2017-04" db="EMBL/GenBank/DDBJ databases">
        <authorList>
            <person name="Afonso C.L."/>
            <person name="Miller P.J."/>
            <person name="Scott M.A."/>
            <person name="Spackman E."/>
            <person name="Goraichik I."/>
            <person name="Dimitrov K.M."/>
            <person name="Suarez D.L."/>
            <person name="Swayne D.E."/>
        </authorList>
    </citation>
    <scope>NUCLEOTIDE SEQUENCE [LARGE SCALE GENOMIC DNA]</scope>
    <source>
        <strain evidence="2">XA(T)</strain>
    </source>
</reference>
<dbReference type="AlphaFoldDB" id="A0A1X9LSH3"/>
<keyword evidence="2" id="KW-1185">Reference proteome</keyword>
<protein>
    <submittedName>
        <fullName evidence="1">Uncharacterized protein</fullName>
    </submittedName>
</protein>
<organism evidence="1 2">
    <name type="scientific">Cnuibacter physcomitrellae</name>
    <dbReference type="NCBI Taxonomy" id="1619308"/>
    <lineage>
        <taxon>Bacteria</taxon>
        <taxon>Bacillati</taxon>
        <taxon>Actinomycetota</taxon>
        <taxon>Actinomycetes</taxon>
        <taxon>Micrococcales</taxon>
        <taxon>Microbacteriaceae</taxon>
        <taxon>Cnuibacter</taxon>
    </lineage>
</organism>
<dbReference type="KEGG" id="cphy:B5808_17810"/>
<dbReference type="Proteomes" id="UP000192775">
    <property type="component" value="Chromosome"/>
</dbReference>
<evidence type="ECO:0000313" key="2">
    <source>
        <dbReference type="Proteomes" id="UP000192775"/>
    </source>
</evidence>
<gene>
    <name evidence="1" type="ORF">B5808_17810</name>
</gene>
<dbReference type="EMBL" id="CP020715">
    <property type="protein sequence ID" value="ARJ06871.1"/>
    <property type="molecule type" value="Genomic_DNA"/>
</dbReference>
<accession>A0A1X9LSH3</accession>
<evidence type="ECO:0000313" key="1">
    <source>
        <dbReference type="EMBL" id="ARJ06871.1"/>
    </source>
</evidence>
<name>A0A1X9LSH3_9MICO</name>